<reference evidence="1 2" key="1">
    <citation type="submission" date="2015-11" db="EMBL/GenBank/DDBJ databases">
        <authorList>
            <consortium name="Pathogen Informatics"/>
        </authorList>
    </citation>
    <scope>NUCLEOTIDE SEQUENCE [LARGE SCALE GENOMIC DNA]</scope>
    <source>
        <strain evidence="1 2">006A-0191</strain>
    </source>
</reference>
<dbReference type="RefSeq" id="WP_059431172.1">
    <property type="nucleotide sequence ID" value="NZ_FAUW01000003.1"/>
</dbReference>
<name>A0A9W5ARL1_CAMHY</name>
<dbReference type="Proteomes" id="UP000052257">
    <property type="component" value="Unassembled WGS sequence"/>
</dbReference>
<protein>
    <submittedName>
        <fullName evidence="1">Uncharacterized protein</fullName>
    </submittedName>
</protein>
<proteinExistence type="predicted"/>
<comment type="caution">
    <text evidence="1">The sequence shown here is derived from an EMBL/GenBank/DDBJ whole genome shotgun (WGS) entry which is preliminary data.</text>
</comment>
<dbReference type="EMBL" id="FAUW01000003">
    <property type="protein sequence ID" value="CUU81881.1"/>
    <property type="molecule type" value="Genomic_DNA"/>
</dbReference>
<accession>A0A9W5ARL1</accession>
<evidence type="ECO:0000313" key="1">
    <source>
        <dbReference type="EMBL" id="CUU81881.1"/>
    </source>
</evidence>
<organism evidence="1 2">
    <name type="scientific">Campylobacter hyointestinalis subsp. hyointestinalis</name>
    <dbReference type="NCBI Taxonomy" id="91352"/>
    <lineage>
        <taxon>Bacteria</taxon>
        <taxon>Pseudomonadati</taxon>
        <taxon>Campylobacterota</taxon>
        <taxon>Epsilonproteobacteria</taxon>
        <taxon>Campylobacterales</taxon>
        <taxon>Campylobacteraceae</taxon>
        <taxon>Campylobacter</taxon>
    </lineage>
</organism>
<dbReference type="AlphaFoldDB" id="A0A9W5ARL1"/>
<evidence type="ECO:0000313" key="2">
    <source>
        <dbReference type="Proteomes" id="UP000052257"/>
    </source>
</evidence>
<gene>
    <name evidence="1" type="ORF">ERS739220_01272</name>
</gene>
<sequence>MWDFLSGIGSNISNGLTNLNNFAGNLDNLGGAISGAGALYGAYQRQKNAKKQMKLNQDAFEFNKMLSQREIDRQNKADEDLYQAFKNSSYYRGA</sequence>